<gene>
    <name evidence="2" type="ORF">GMO17_20840</name>
</gene>
<dbReference type="PANTHER" id="PTHR43581">
    <property type="entry name" value="ATP/GTP PHOSPHATASE"/>
    <property type="match status" value="1"/>
</dbReference>
<evidence type="ECO:0000313" key="2">
    <source>
        <dbReference type="EMBL" id="QGT83436.1"/>
    </source>
</evidence>
<dbReference type="PANTHER" id="PTHR43581:SF2">
    <property type="entry name" value="EXCINUCLEASE ATPASE SUBUNIT"/>
    <property type="match status" value="1"/>
</dbReference>
<feature type="domain" description="AAA+ ATPase" evidence="1">
    <location>
        <begin position="179"/>
        <end position="420"/>
    </location>
</feature>
<dbReference type="SMART" id="SM00382">
    <property type="entry name" value="AAA"/>
    <property type="match status" value="1"/>
</dbReference>
<protein>
    <submittedName>
        <fullName evidence="2">AAA family ATPase</fullName>
    </submittedName>
</protein>
<dbReference type="Proteomes" id="UP000423413">
    <property type="component" value="Chromosome"/>
</dbReference>
<dbReference type="InterPro" id="IPR003959">
    <property type="entry name" value="ATPase_AAA_core"/>
</dbReference>
<dbReference type="AlphaFoldDB" id="A0AAE6QKI9"/>
<dbReference type="InterPro" id="IPR003593">
    <property type="entry name" value="AAA+_ATPase"/>
</dbReference>
<organism evidence="2 3">
    <name type="scientific">Pseudomonas coronafaciens pv. coronafaciens</name>
    <dbReference type="NCBI Taxonomy" id="235275"/>
    <lineage>
        <taxon>Bacteria</taxon>
        <taxon>Pseudomonadati</taxon>
        <taxon>Pseudomonadota</taxon>
        <taxon>Gammaproteobacteria</taxon>
        <taxon>Pseudomonadales</taxon>
        <taxon>Pseudomonadaceae</taxon>
        <taxon>Pseudomonas</taxon>
        <taxon>Pseudomonas coronafaciens</taxon>
    </lineage>
</organism>
<dbReference type="RefSeq" id="WP_122349285.1">
    <property type="nucleotide sequence ID" value="NZ_CP046441.1"/>
</dbReference>
<dbReference type="Gene3D" id="3.40.50.300">
    <property type="entry name" value="P-loop containing nucleotide triphosphate hydrolases"/>
    <property type="match status" value="1"/>
</dbReference>
<dbReference type="InterPro" id="IPR027417">
    <property type="entry name" value="P-loop_NTPase"/>
</dbReference>
<dbReference type="GO" id="GO:0005524">
    <property type="term" value="F:ATP binding"/>
    <property type="evidence" value="ECO:0007669"/>
    <property type="project" value="InterPro"/>
</dbReference>
<dbReference type="Pfam" id="PF13304">
    <property type="entry name" value="AAA_21"/>
    <property type="match status" value="1"/>
</dbReference>
<dbReference type="SUPFAM" id="SSF52540">
    <property type="entry name" value="P-loop containing nucleoside triphosphate hydrolases"/>
    <property type="match status" value="1"/>
</dbReference>
<dbReference type="GO" id="GO:0016887">
    <property type="term" value="F:ATP hydrolysis activity"/>
    <property type="evidence" value="ECO:0007669"/>
    <property type="project" value="InterPro"/>
</dbReference>
<dbReference type="EMBL" id="CP046441">
    <property type="protein sequence ID" value="QGT83436.1"/>
    <property type="molecule type" value="Genomic_DNA"/>
</dbReference>
<name>A0AAE6QKI9_9PSED</name>
<sequence length="493" mass="54921">MRFIVGQPVQYSGESIVYLTPNTRWNDYSFVTGFHAYVSRDDGIKDVGEVKIGFFGQSTENATYSVIDKDFGLLSDKFFSLGQNPDYYSNLLRLFGYETVGDCLSALKDVVYNDNVFERSYRERVFIESLSRFVSISTIKGQFREILSTGVSLEKYGFLYCHESGESLDFQVVPDSKPPTNVHALIGRNGVGKSYILQTIASSIDKRDGRVVKVNGDNVTAFDFGQLLYFSLGVFGSPLECVDFNDSKIRIERTKKKYIGIYNQETKKLKDIAIEMSEEFSVSIYNCLLGSEVKRDRWLNAVRVLEADVNFKNLNLSTLAFYETESELKKEASSAFSSLSSGHAAVLYYVTSVVELVEDKTICLFDEPENHLHPPLLAAFIRVLSEVLSTNNGIAIVATHSPVVLQEIPRSCVWRVNGGGEFARPNIETFGEGVGEITSDVFNLDMRNSGFYSLVEADAKTLKSYKGVMSLYKGQVGSEGRAVVIASIPRGDG</sequence>
<accession>A0AAE6QKI9</accession>
<dbReference type="InterPro" id="IPR051396">
    <property type="entry name" value="Bact_Antivir_Def_Nuclease"/>
</dbReference>
<evidence type="ECO:0000313" key="3">
    <source>
        <dbReference type="Proteomes" id="UP000423413"/>
    </source>
</evidence>
<proteinExistence type="predicted"/>
<reference evidence="2 3" key="1">
    <citation type="submission" date="2019-11" db="EMBL/GenBank/DDBJ databases">
        <title>Complete genome sequence of Pseudomonas syringae pv. coronafaciens isolate B19001 originated in imported oat cereal.</title>
        <authorList>
            <person name="Kim S.M."/>
            <person name="Lee B.C."/>
            <person name="Seo S.J."/>
            <person name="Lee J.E."/>
            <person name="Choi N.J."/>
            <person name="Park J.H."/>
        </authorList>
    </citation>
    <scope>NUCLEOTIDE SEQUENCE [LARGE SCALE GENOMIC DNA]</scope>
    <source>
        <strain evidence="2 3">B19001</strain>
    </source>
</reference>
<evidence type="ECO:0000259" key="1">
    <source>
        <dbReference type="SMART" id="SM00382"/>
    </source>
</evidence>